<protein>
    <recommendedName>
        <fullName evidence="3">Peptidase A1 domain-containing protein</fullName>
    </recommendedName>
</protein>
<feature type="signal peptide" evidence="2">
    <location>
        <begin position="1"/>
        <end position="24"/>
    </location>
</feature>
<dbReference type="Pfam" id="PF14543">
    <property type="entry name" value="TAXi_N"/>
    <property type="match status" value="1"/>
</dbReference>
<dbReference type="SUPFAM" id="SSF50630">
    <property type="entry name" value="Acid proteases"/>
    <property type="match status" value="1"/>
</dbReference>
<evidence type="ECO:0000259" key="3">
    <source>
        <dbReference type="PROSITE" id="PS51767"/>
    </source>
</evidence>
<dbReference type="InterPro" id="IPR032799">
    <property type="entry name" value="TAXi_C"/>
</dbReference>
<dbReference type="InterPro" id="IPR021109">
    <property type="entry name" value="Peptidase_aspartic_dom_sf"/>
</dbReference>
<dbReference type="InterPro" id="IPR032861">
    <property type="entry name" value="TAXi_N"/>
</dbReference>
<evidence type="ECO:0000313" key="4">
    <source>
        <dbReference type="EMBL" id="MED6194102.1"/>
    </source>
</evidence>
<evidence type="ECO:0000256" key="1">
    <source>
        <dbReference type="ARBA" id="ARBA00007447"/>
    </source>
</evidence>
<keyword evidence="2" id="KW-0732">Signal</keyword>
<reference evidence="4 5" key="1">
    <citation type="journal article" date="2023" name="Plants (Basel)">
        <title>Bridging the Gap: Combining Genomics and Transcriptomics Approaches to Understand Stylosanthes scabra, an Orphan Legume from the Brazilian Caatinga.</title>
        <authorList>
            <person name="Ferreira-Neto J.R.C."/>
            <person name="da Silva M.D."/>
            <person name="Binneck E."/>
            <person name="de Melo N.F."/>
            <person name="da Silva R.H."/>
            <person name="de Melo A.L.T.M."/>
            <person name="Pandolfi V."/>
            <person name="Bustamante F.O."/>
            <person name="Brasileiro-Vidal A.C."/>
            <person name="Benko-Iseppon A.M."/>
        </authorList>
    </citation>
    <scope>NUCLEOTIDE SEQUENCE [LARGE SCALE GENOMIC DNA]</scope>
    <source>
        <tissue evidence="4">Leaves</tissue>
    </source>
</reference>
<evidence type="ECO:0000313" key="5">
    <source>
        <dbReference type="Proteomes" id="UP001341840"/>
    </source>
</evidence>
<organism evidence="4 5">
    <name type="scientific">Stylosanthes scabra</name>
    <dbReference type="NCBI Taxonomy" id="79078"/>
    <lineage>
        <taxon>Eukaryota</taxon>
        <taxon>Viridiplantae</taxon>
        <taxon>Streptophyta</taxon>
        <taxon>Embryophyta</taxon>
        <taxon>Tracheophyta</taxon>
        <taxon>Spermatophyta</taxon>
        <taxon>Magnoliopsida</taxon>
        <taxon>eudicotyledons</taxon>
        <taxon>Gunneridae</taxon>
        <taxon>Pentapetalae</taxon>
        <taxon>rosids</taxon>
        <taxon>fabids</taxon>
        <taxon>Fabales</taxon>
        <taxon>Fabaceae</taxon>
        <taxon>Papilionoideae</taxon>
        <taxon>50 kb inversion clade</taxon>
        <taxon>dalbergioids sensu lato</taxon>
        <taxon>Dalbergieae</taxon>
        <taxon>Pterocarpus clade</taxon>
        <taxon>Stylosanthes</taxon>
    </lineage>
</organism>
<dbReference type="InterPro" id="IPR001461">
    <property type="entry name" value="Aspartic_peptidase_A1"/>
</dbReference>
<feature type="domain" description="Peptidase A1" evidence="3">
    <location>
        <begin position="46"/>
        <end position="439"/>
    </location>
</feature>
<sequence>MQSPLQLMIIRFSYFFIFFTLVSSNPTLQTSTPISPVSKDEHTNLFALSVYLKTPLRPTKLLLDFSALSPWMYCGDAAAYNSSSDHYVECDESFCADIGLGTTSNMCVDCYNSNLTTSHSHCPSPDTMVCASWPTNPITNVVDNAYVLVDTLALPDLNRSTHHSQLIILSYYTFSCAPSYFLKGLPKGVTGLAALARNKLSLQTQFGSALLTSNSLAVCFPGSSESTGVAFFGTRGPYFAYSKSNNKIDLSKNLTYTPLIKNPSSTSPSRNEYFIGVTSIRINGKRVPFNASLLTINEEYGFGGSKITTRTPYTLLEPSICKAFRALFIKEASSSSFNLTATRPVKPFKVCYSAKRLTMTKQGPKVPIIDFVLGSKNVVWRIMGANSMVRIKRHRKADLWCLGFIDGGVKESTSIVIGTKQLEENLVQFDVESNRLGFFSLLASPDSLSCADFKVTDFAK</sequence>
<comment type="similarity">
    <text evidence="1">Belongs to the peptidase A1 family.</text>
</comment>
<dbReference type="Pfam" id="PF14541">
    <property type="entry name" value="TAXi_C"/>
    <property type="match status" value="1"/>
</dbReference>
<keyword evidence="5" id="KW-1185">Reference proteome</keyword>
<dbReference type="PANTHER" id="PTHR47965:SF6">
    <property type="entry name" value="ASPARTIC PROTEINASE GIP1-RELATED"/>
    <property type="match status" value="1"/>
</dbReference>
<accession>A0ABU6X851</accession>
<dbReference type="Proteomes" id="UP001341840">
    <property type="component" value="Unassembled WGS sequence"/>
</dbReference>
<dbReference type="EMBL" id="JASCZI010211542">
    <property type="protein sequence ID" value="MED6194102.1"/>
    <property type="molecule type" value="Genomic_DNA"/>
</dbReference>
<name>A0ABU6X851_9FABA</name>
<dbReference type="Gene3D" id="2.40.70.10">
    <property type="entry name" value="Acid Proteases"/>
    <property type="match status" value="2"/>
</dbReference>
<feature type="chain" id="PRO_5047180975" description="Peptidase A1 domain-containing protein" evidence="2">
    <location>
        <begin position="25"/>
        <end position="460"/>
    </location>
</feature>
<evidence type="ECO:0000256" key="2">
    <source>
        <dbReference type="SAM" id="SignalP"/>
    </source>
</evidence>
<comment type="caution">
    <text evidence="4">The sequence shown here is derived from an EMBL/GenBank/DDBJ whole genome shotgun (WGS) entry which is preliminary data.</text>
</comment>
<dbReference type="PANTHER" id="PTHR47965">
    <property type="entry name" value="ASPARTYL PROTEASE-RELATED"/>
    <property type="match status" value="1"/>
</dbReference>
<dbReference type="PROSITE" id="PS51767">
    <property type="entry name" value="PEPTIDASE_A1"/>
    <property type="match status" value="1"/>
</dbReference>
<gene>
    <name evidence="4" type="ORF">PIB30_025487</name>
</gene>
<proteinExistence type="inferred from homology"/>
<dbReference type="InterPro" id="IPR033121">
    <property type="entry name" value="PEPTIDASE_A1"/>
</dbReference>